<dbReference type="HOGENOM" id="CLU_2781273_0_0_1"/>
<name>L1II30_GUITC</name>
<protein>
    <submittedName>
        <fullName evidence="1 2">Uncharacterized protein</fullName>
    </submittedName>
</protein>
<gene>
    <name evidence="1" type="ORF">GUITHDRAFT_155390</name>
</gene>
<dbReference type="GeneID" id="17292575"/>
<proteinExistence type="predicted"/>
<organism evidence="1">
    <name type="scientific">Guillardia theta (strain CCMP2712)</name>
    <name type="common">Cryptophyte</name>
    <dbReference type="NCBI Taxonomy" id="905079"/>
    <lineage>
        <taxon>Eukaryota</taxon>
        <taxon>Cryptophyceae</taxon>
        <taxon>Pyrenomonadales</taxon>
        <taxon>Geminigeraceae</taxon>
        <taxon>Guillardia</taxon>
    </lineage>
</organism>
<reference evidence="3" key="2">
    <citation type="submission" date="2012-11" db="EMBL/GenBank/DDBJ databases">
        <authorList>
            <person name="Kuo A."/>
            <person name="Curtis B.A."/>
            <person name="Tanifuji G."/>
            <person name="Burki F."/>
            <person name="Gruber A."/>
            <person name="Irimia M."/>
            <person name="Maruyama S."/>
            <person name="Arias M.C."/>
            <person name="Ball S.G."/>
            <person name="Gile G.H."/>
            <person name="Hirakawa Y."/>
            <person name="Hopkins J.F."/>
            <person name="Rensing S.A."/>
            <person name="Schmutz J."/>
            <person name="Symeonidi A."/>
            <person name="Elias M."/>
            <person name="Eveleigh R.J."/>
            <person name="Herman E.K."/>
            <person name="Klute M.J."/>
            <person name="Nakayama T."/>
            <person name="Obornik M."/>
            <person name="Reyes-Prieto A."/>
            <person name="Armbrust E.V."/>
            <person name="Aves S.J."/>
            <person name="Beiko R.G."/>
            <person name="Coutinho P."/>
            <person name="Dacks J.B."/>
            <person name="Durnford D.G."/>
            <person name="Fast N.M."/>
            <person name="Green B.R."/>
            <person name="Grisdale C."/>
            <person name="Hempe F."/>
            <person name="Henrissat B."/>
            <person name="Hoppner M.P."/>
            <person name="Ishida K.-I."/>
            <person name="Kim E."/>
            <person name="Koreny L."/>
            <person name="Kroth P.G."/>
            <person name="Liu Y."/>
            <person name="Malik S.-B."/>
            <person name="Maier U.G."/>
            <person name="McRose D."/>
            <person name="Mock T."/>
            <person name="Neilson J.A."/>
            <person name="Onodera N.T."/>
            <person name="Poole A.M."/>
            <person name="Pritham E.J."/>
            <person name="Richards T.A."/>
            <person name="Rocap G."/>
            <person name="Roy S.W."/>
            <person name="Sarai C."/>
            <person name="Schaack S."/>
            <person name="Shirato S."/>
            <person name="Slamovits C.H."/>
            <person name="Spencer D.F."/>
            <person name="Suzuki S."/>
            <person name="Worden A.Z."/>
            <person name="Zauner S."/>
            <person name="Barry K."/>
            <person name="Bell C."/>
            <person name="Bharti A.K."/>
            <person name="Crow J.A."/>
            <person name="Grimwood J."/>
            <person name="Kramer R."/>
            <person name="Lindquist E."/>
            <person name="Lucas S."/>
            <person name="Salamov A."/>
            <person name="McFadden G.I."/>
            <person name="Lane C.E."/>
            <person name="Keeling P.J."/>
            <person name="Gray M.W."/>
            <person name="Grigoriev I.V."/>
            <person name="Archibald J.M."/>
        </authorList>
    </citation>
    <scope>NUCLEOTIDE SEQUENCE</scope>
    <source>
        <strain evidence="3">CCMP2712</strain>
    </source>
</reference>
<evidence type="ECO:0000313" key="3">
    <source>
        <dbReference type="Proteomes" id="UP000011087"/>
    </source>
</evidence>
<dbReference type="AlphaFoldDB" id="L1II30"/>
<dbReference type="EnsemblProtists" id="EKX35876">
    <property type="protein sequence ID" value="EKX35876"/>
    <property type="gene ID" value="GUITHDRAFT_155390"/>
</dbReference>
<dbReference type="Proteomes" id="UP000011087">
    <property type="component" value="Unassembled WGS sequence"/>
</dbReference>
<keyword evidence="3" id="KW-1185">Reference proteome</keyword>
<dbReference type="RefSeq" id="XP_005822856.1">
    <property type="nucleotide sequence ID" value="XM_005822799.1"/>
</dbReference>
<reference evidence="1 3" key="1">
    <citation type="journal article" date="2012" name="Nature">
        <title>Algal genomes reveal evolutionary mosaicism and the fate of nucleomorphs.</title>
        <authorList>
            <consortium name="DOE Joint Genome Institute"/>
            <person name="Curtis B.A."/>
            <person name="Tanifuji G."/>
            <person name="Burki F."/>
            <person name="Gruber A."/>
            <person name="Irimia M."/>
            <person name="Maruyama S."/>
            <person name="Arias M.C."/>
            <person name="Ball S.G."/>
            <person name="Gile G.H."/>
            <person name="Hirakawa Y."/>
            <person name="Hopkins J.F."/>
            <person name="Kuo A."/>
            <person name="Rensing S.A."/>
            <person name="Schmutz J."/>
            <person name="Symeonidi A."/>
            <person name="Elias M."/>
            <person name="Eveleigh R.J."/>
            <person name="Herman E.K."/>
            <person name="Klute M.J."/>
            <person name="Nakayama T."/>
            <person name="Obornik M."/>
            <person name="Reyes-Prieto A."/>
            <person name="Armbrust E.V."/>
            <person name="Aves S.J."/>
            <person name="Beiko R.G."/>
            <person name="Coutinho P."/>
            <person name="Dacks J.B."/>
            <person name="Durnford D.G."/>
            <person name="Fast N.M."/>
            <person name="Green B.R."/>
            <person name="Grisdale C.J."/>
            <person name="Hempel F."/>
            <person name="Henrissat B."/>
            <person name="Hoppner M.P."/>
            <person name="Ishida K."/>
            <person name="Kim E."/>
            <person name="Koreny L."/>
            <person name="Kroth P.G."/>
            <person name="Liu Y."/>
            <person name="Malik S.B."/>
            <person name="Maier U.G."/>
            <person name="McRose D."/>
            <person name="Mock T."/>
            <person name="Neilson J.A."/>
            <person name="Onodera N.T."/>
            <person name="Poole A.M."/>
            <person name="Pritham E.J."/>
            <person name="Richards T.A."/>
            <person name="Rocap G."/>
            <person name="Roy S.W."/>
            <person name="Sarai C."/>
            <person name="Schaack S."/>
            <person name="Shirato S."/>
            <person name="Slamovits C.H."/>
            <person name="Spencer D.F."/>
            <person name="Suzuki S."/>
            <person name="Worden A.Z."/>
            <person name="Zauner S."/>
            <person name="Barry K."/>
            <person name="Bell C."/>
            <person name="Bharti A.K."/>
            <person name="Crow J.A."/>
            <person name="Grimwood J."/>
            <person name="Kramer R."/>
            <person name="Lindquist E."/>
            <person name="Lucas S."/>
            <person name="Salamov A."/>
            <person name="McFadden G.I."/>
            <person name="Lane C.E."/>
            <person name="Keeling P.J."/>
            <person name="Gray M.W."/>
            <person name="Grigoriev I.V."/>
            <person name="Archibald J.M."/>
        </authorList>
    </citation>
    <scope>NUCLEOTIDE SEQUENCE</scope>
    <source>
        <strain evidence="1 3">CCMP2712</strain>
    </source>
</reference>
<sequence length="69" mass="7750">MLTMLEKAPSIKKMTIVHACVPYGNDCSQSILSNPPSNLNKHSLLKPFQHASLRSHHYSDALFDMANRL</sequence>
<evidence type="ECO:0000313" key="1">
    <source>
        <dbReference type="EMBL" id="EKX35876.1"/>
    </source>
</evidence>
<evidence type="ECO:0000313" key="2">
    <source>
        <dbReference type="EnsemblProtists" id="EKX35876"/>
    </source>
</evidence>
<accession>L1II30</accession>
<dbReference type="PaxDb" id="55529-EKX35876"/>
<dbReference type="EMBL" id="JH993083">
    <property type="protein sequence ID" value="EKX35876.1"/>
    <property type="molecule type" value="Genomic_DNA"/>
</dbReference>
<dbReference type="KEGG" id="gtt:GUITHDRAFT_155390"/>
<reference evidence="2" key="3">
    <citation type="submission" date="2016-03" db="UniProtKB">
        <authorList>
            <consortium name="EnsemblProtists"/>
        </authorList>
    </citation>
    <scope>IDENTIFICATION</scope>
</reference>